<dbReference type="GO" id="GO:0003677">
    <property type="term" value="F:DNA binding"/>
    <property type="evidence" value="ECO:0007669"/>
    <property type="project" value="UniProtKB-KW"/>
</dbReference>
<keyword evidence="2" id="KW-0731">Sigma factor</keyword>
<dbReference type="NCBIfam" id="NF005413">
    <property type="entry name" value="PRK06986.1"/>
    <property type="match status" value="1"/>
</dbReference>
<dbReference type="AlphaFoldDB" id="A0A538SIY0"/>
<evidence type="ECO:0000256" key="4">
    <source>
        <dbReference type="ARBA" id="ARBA00023163"/>
    </source>
</evidence>
<protein>
    <submittedName>
        <fullName evidence="7">FliA/WhiG family RNA polymerase sigma factor</fullName>
    </submittedName>
</protein>
<dbReference type="GO" id="GO:0006352">
    <property type="term" value="P:DNA-templated transcription initiation"/>
    <property type="evidence" value="ECO:0007669"/>
    <property type="project" value="InterPro"/>
</dbReference>
<dbReference type="EMBL" id="VBOT01000073">
    <property type="protein sequence ID" value="TMQ51325.1"/>
    <property type="molecule type" value="Genomic_DNA"/>
</dbReference>
<name>A0A538SIY0_UNCEI</name>
<dbReference type="GO" id="GO:0016987">
    <property type="term" value="F:sigma factor activity"/>
    <property type="evidence" value="ECO:0007669"/>
    <property type="project" value="UniProtKB-KW"/>
</dbReference>
<dbReference type="InterPro" id="IPR014284">
    <property type="entry name" value="RNA_pol_sigma-70_dom"/>
</dbReference>
<dbReference type="InterPro" id="IPR013325">
    <property type="entry name" value="RNA_pol_sigma_r2"/>
</dbReference>
<dbReference type="SUPFAM" id="SSF88946">
    <property type="entry name" value="Sigma2 domain of RNA polymerase sigma factors"/>
    <property type="match status" value="1"/>
</dbReference>
<dbReference type="Pfam" id="PF04542">
    <property type="entry name" value="Sigma70_r2"/>
    <property type="match status" value="1"/>
</dbReference>
<dbReference type="InterPro" id="IPR007627">
    <property type="entry name" value="RNA_pol_sigma70_r2"/>
</dbReference>
<feature type="domain" description="RNA polymerase sigma-70" evidence="6">
    <location>
        <begin position="236"/>
        <end position="262"/>
    </location>
</feature>
<comment type="caution">
    <text evidence="7">The sequence shown here is derived from an EMBL/GenBank/DDBJ whole genome shotgun (WGS) entry which is preliminary data.</text>
</comment>
<keyword evidence="4" id="KW-0804">Transcription</keyword>
<dbReference type="Gene3D" id="1.20.140.160">
    <property type="match status" value="1"/>
</dbReference>
<proteinExistence type="predicted"/>
<dbReference type="PROSITE" id="PS00716">
    <property type="entry name" value="SIGMA70_2"/>
    <property type="match status" value="1"/>
</dbReference>
<evidence type="ECO:0000313" key="7">
    <source>
        <dbReference type="EMBL" id="TMQ51325.1"/>
    </source>
</evidence>
<dbReference type="Gene3D" id="1.10.1740.10">
    <property type="match status" value="1"/>
</dbReference>
<dbReference type="PANTHER" id="PTHR30385:SF7">
    <property type="entry name" value="RNA POLYMERASE SIGMA FACTOR FLIA"/>
    <property type="match status" value="1"/>
</dbReference>
<dbReference type="PIRSF" id="PIRSF000770">
    <property type="entry name" value="RNA_pol_sigma-SigE/K"/>
    <property type="match status" value="1"/>
</dbReference>
<evidence type="ECO:0000256" key="1">
    <source>
        <dbReference type="ARBA" id="ARBA00023015"/>
    </source>
</evidence>
<feature type="region of interest" description="Disordered" evidence="5">
    <location>
        <begin position="1"/>
        <end position="34"/>
    </location>
</feature>
<dbReference type="InterPro" id="IPR013324">
    <property type="entry name" value="RNA_pol_sigma_r3/r4-like"/>
</dbReference>
<dbReference type="PANTHER" id="PTHR30385">
    <property type="entry name" value="SIGMA FACTOR F FLAGELLAR"/>
    <property type="match status" value="1"/>
</dbReference>
<dbReference type="Pfam" id="PF04545">
    <property type="entry name" value="Sigma70_r4"/>
    <property type="match status" value="1"/>
</dbReference>
<dbReference type="SUPFAM" id="SSF88659">
    <property type="entry name" value="Sigma3 and sigma4 domains of RNA polymerase sigma factors"/>
    <property type="match status" value="2"/>
</dbReference>
<keyword evidence="3" id="KW-0238">DNA-binding</keyword>
<evidence type="ECO:0000256" key="3">
    <source>
        <dbReference type="ARBA" id="ARBA00023125"/>
    </source>
</evidence>
<accession>A0A538SIY0</accession>
<gene>
    <name evidence="7" type="ORF">E6K73_06080</name>
</gene>
<dbReference type="InterPro" id="IPR000943">
    <property type="entry name" value="RNA_pol_sigma70"/>
</dbReference>
<dbReference type="Proteomes" id="UP000320184">
    <property type="component" value="Unassembled WGS sequence"/>
</dbReference>
<reference evidence="7 8" key="1">
    <citation type="journal article" date="2019" name="Nat. Microbiol.">
        <title>Mediterranean grassland soil C-N compound turnover is dependent on rainfall and depth, and is mediated by genomically divergent microorganisms.</title>
        <authorList>
            <person name="Diamond S."/>
            <person name="Andeer P.F."/>
            <person name="Li Z."/>
            <person name="Crits-Christoph A."/>
            <person name="Burstein D."/>
            <person name="Anantharaman K."/>
            <person name="Lane K.R."/>
            <person name="Thomas B.C."/>
            <person name="Pan C."/>
            <person name="Northen T.R."/>
            <person name="Banfield J.F."/>
        </authorList>
    </citation>
    <scope>NUCLEOTIDE SEQUENCE [LARGE SCALE GENOMIC DNA]</scope>
    <source>
        <strain evidence="7">WS_3</strain>
    </source>
</reference>
<evidence type="ECO:0000256" key="2">
    <source>
        <dbReference type="ARBA" id="ARBA00023082"/>
    </source>
</evidence>
<dbReference type="PRINTS" id="PR00046">
    <property type="entry name" value="SIGMA70FCT"/>
</dbReference>
<dbReference type="InterPro" id="IPR007624">
    <property type="entry name" value="RNA_pol_sigma70_r3"/>
</dbReference>
<dbReference type="InterPro" id="IPR007630">
    <property type="entry name" value="RNA_pol_sigma70_r4"/>
</dbReference>
<dbReference type="InterPro" id="IPR012845">
    <property type="entry name" value="RNA_pol_sigma_FliA_WhiG"/>
</dbReference>
<evidence type="ECO:0000259" key="6">
    <source>
        <dbReference type="PROSITE" id="PS00716"/>
    </source>
</evidence>
<keyword evidence="1" id="KW-0805">Transcription regulation</keyword>
<evidence type="ECO:0000256" key="5">
    <source>
        <dbReference type="SAM" id="MobiDB-lite"/>
    </source>
</evidence>
<dbReference type="NCBIfam" id="TIGR02937">
    <property type="entry name" value="sigma70-ECF"/>
    <property type="match status" value="1"/>
</dbReference>
<dbReference type="CDD" id="cd06171">
    <property type="entry name" value="Sigma70_r4"/>
    <property type="match status" value="1"/>
</dbReference>
<dbReference type="Pfam" id="PF04539">
    <property type="entry name" value="Sigma70_r3"/>
    <property type="match status" value="1"/>
</dbReference>
<evidence type="ECO:0000313" key="8">
    <source>
        <dbReference type="Proteomes" id="UP000320184"/>
    </source>
</evidence>
<sequence length="277" mass="31516">MSRAAAVSMTARQSPPVRMSRRPAPRPTLVRGPRPVTYSKDELLQRFAPLVRHVVERVAATLPRNVDHEDLYSAGVLGLLDAHAKFDPRKGVKFETYAVWRIKGAVLDQLRALDWVSRSMRRKARNLDGVTRKLDQKLGRAASEEEVAREMKMSRGEFYRLLDHVRGAVLVSLDESRSGEDQEPSTLAEHLPDPTALDVESRLEQEQARLVILRTLDQLPEQERLVVALYYYEHLTLNEIGRALGISESRVSQVHSRAMARLRLRLQKAMNAEWGGR</sequence>
<dbReference type="GO" id="GO:0003899">
    <property type="term" value="F:DNA-directed RNA polymerase activity"/>
    <property type="evidence" value="ECO:0007669"/>
    <property type="project" value="InterPro"/>
</dbReference>
<dbReference type="NCBIfam" id="TIGR02479">
    <property type="entry name" value="FliA_WhiG"/>
    <property type="match status" value="1"/>
</dbReference>
<organism evidence="7 8">
    <name type="scientific">Eiseniibacteriota bacterium</name>
    <dbReference type="NCBI Taxonomy" id="2212470"/>
    <lineage>
        <taxon>Bacteria</taxon>
        <taxon>Candidatus Eiseniibacteriota</taxon>
    </lineage>
</organism>